<organism evidence="1 2">
    <name type="scientific">Arenibacter nanhaiticus</name>
    <dbReference type="NCBI Taxonomy" id="558155"/>
    <lineage>
        <taxon>Bacteria</taxon>
        <taxon>Pseudomonadati</taxon>
        <taxon>Bacteroidota</taxon>
        <taxon>Flavobacteriia</taxon>
        <taxon>Flavobacteriales</taxon>
        <taxon>Flavobacteriaceae</taxon>
        <taxon>Arenibacter</taxon>
    </lineage>
</organism>
<dbReference type="InterPro" id="IPR008969">
    <property type="entry name" value="CarboxyPept-like_regulatory"/>
</dbReference>
<reference evidence="1 2" key="1">
    <citation type="submission" date="2016-11" db="EMBL/GenBank/DDBJ databases">
        <authorList>
            <person name="Jaros S."/>
            <person name="Januszkiewicz K."/>
            <person name="Wedrychowicz H."/>
        </authorList>
    </citation>
    <scope>NUCLEOTIDE SEQUENCE [LARGE SCALE GENOMIC DNA]</scope>
    <source>
        <strain evidence="1 2">CGMCC 1.8863</strain>
    </source>
</reference>
<name>A0A1M6H674_9FLAO</name>
<dbReference type="SUPFAM" id="SSF49464">
    <property type="entry name" value="Carboxypeptidase regulatory domain-like"/>
    <property type="match status" value="1"/>
</dbReference>
<evidence type="ECO:0000313" key="2">
    <source>
        <dbReference type="Proteomes" id="UP000184231"/>
    </source>
</evidence>
<accession>A0A1M6H674</accession>
<keyword evidence="2" id="KW-1185">Reference proteome</keyword>
<dbReference type="AlphaFoldDB" id="A0A1M6H674"/>
<evidence type="ECO:0000313" key="1">
    <source>
        <dbReference type="EMBL" id="SHJ17728.1"/>
    </source>
</evidence>
<dbReference type="Pfam" id="PF13715">
    <property type="entry name" value="CarbopepD_reg_2"/>
    <property type="match status" value="1"/>
</dbReference>
<dbReference type="STRING" id="558155.SAMN04487911_11313"/>
<dbReference type="EMBL" id="FQYX01000013">
    <property type="protein sequence ID" value="SHJ17728.1"/>
    <property type="molecule type" value="Genomic_DNA"/>
</dbReference>
<gene>
    <name evidence="1" type="ORF">SAMN04487911_11313</name>
</gene>
<proteinExistence type="predicted"/>
<protein>
    <submittedName>
        <fullName evidence="1">CarboxypepD_reg-like domain-containing protein</fullName>
    </submittedName>
</protein>
<dbReference type="Proteomes" id="UP000184231">
    <property type="component" value="Unassembled WGS sequence"/>
</dbReference>
<sequence>MLLAEKSLVYMVFFKEMGHLGKWGFKVLLLFIGLCAISTYGYGQSLGEKIIEGKVYSKDGDVAATHVLNTTTKKATITNIDGFFTIVVQLNDTLVFSAVQYQRKNIVINEAILESSFLSIPLEESNIALDEVIVMPYNLSGDLSRDMGNMSTPSVITSSTLGLPNAYIRIPTKAERQLYEATSGGGFIPLFPIINGISGRTKQLKELVATQKKYARTQRVKSFFQDSVYVKDLNIPQGKLDDFFYFCEIDPVFSLLVETGDQLKLLDYLKEKSQNYRENNGLN</sequence>